<dbReference type="GeneID" id="27694904"/>
<reference evidence="3" key="1">
    <citation type="submission" date="2015-01" db="EMBL/GenBank/DDBJ databases">
        <title>The Genome Sequence of Cladophialophora bantiana CBS 173.52.</title>
        <authorList>
            <consortium name="The Broad Institute Genomics Platform"/>
            <person name="Cuomo C."/>
            <person name="de Hoog S."/>
            <person name="Gorbushina A."/>
            <person name="Stielow B."/>
            <person name="Teixiera M."/>
            <person name="Abouelleil A."/>
            <person name="Chapman S.B."/>
            <person name="Priest M."/>
            <person name="Young S.K."/>
            <person name="Wortman J."/>
            <person name="Nusbaum C."/>
            <person name="Birren B."/>
        </authorList>
    </citation>
    <scope>NUCLEOTIDE SEQUENCE [LARGE SCALE GENOMIC DNA]</scope>
    <source>
        <strain evidence="3">CBS 173.52</strain>
    </source>
</reference>
<evidence type="ECO:0000313" key="3">
    <source>
        <dbReference type="EMBL" id="KIW96585.1"/>
    </source>
</evidence>
<dbReference type="Pfam" id="PF07393">
    <property type="entry name" value="Sec10_HB"/>
    <property type="match status" value="1"/>
</dbReference>
<dbReference type="Gene3D" id="1.20.1280.50">
    <property type="match status" value="1"/>
</dbReference>
<keyword evidence="4" id="KW-1185">Reference proteome</keyword>
<dbReference type="InterPro" id="IPR036047">
    <property type="entry name" value="F-box-like_dom_sf"/>
</dbReference>
<gene>
    <name evidence="3" type="ORF">Z519_01976</name>
</gene>
<dbReference type="PANTHER" id="PTHR12100">
    <property type="entry name" value="SEC10"/>
    <property type="match status" value="1"/>
</dbReference>
<evidence type="ECO:0000313" key="4">
    <source>
        <dbReference type="Proteomes" id="UP000053789"/>
    </source>
</evidence>
<dbReference type="OrthoDB" id="5554140at2759"/>
<dbReference type="AlphaFoldDB" id="A0A0D2I0A8"/>
<dbReference type="Pfam" id="PF12937">
    <property type="entry name" value="F-box-like"/>
    <property type="match status" value="1"/>
</dbReference>
<dbReference type="GO" id="GO:0000145">
    <property type="term" value="C:exocyst"/>
    <property type="evidence" value="ECO:0007669"/>
    <property type="project" value="TreeGrafter"/>
</dbReference>
<dbReference type="VEuPathDB" id="FungiDB:Z519_01976"/>
<dbReference type="CDD" id="cd09917">
    <property type="entry name" value="F-box_SF"/>
    <property type="match status" value="1"/>
</dbReference>
<proteinExistence type="predicted"/>
<sequence>MSKPRKPPALNKVPRRDPLASLKMADMLISKPTLPAEVLVVVIDHLTVPDLLRFARVSRRMHEMIYDDARWVKRLRMMGCWNDAEARRRAEPPGTPTTPGQRQGTIDHHLVNGKGRPEVLFDMDASPVNQARQPNLLSPLRVRSAAADGFDVAEMSNPRTPTSNGAYVDHDAPLSALSRVKSIRGQARQEYGKIYKLLAPYYTNLLSVSDPMHSRIFKDFTLPDQRAQLLANVRVFSASDFSPGSGERDRHISEVVGTFDAAALLEFRKGYEFKDIHGKMRQSARVMHILNGGKSGINLFLHDNNMINQRAELGSVDDCIDYSLGYGQLSLERVQAYFERLGNAFIRENGIVQAVFPNAQEVSLLLLEEVAKEILSPFLSALFEDARTRGTSIYLRIISGTFQATRQFIENVALPEDVDESTIARCNAIGTEIFAPHLETYLAEELAFFRHKADSEVKQWDRALSEQAASAESFLMSNVNRQADKKDFMSSFKQVLMMPVNILPVFTGSSTHKAGPKHLDGDVAALSRPATPSQPGPQAMTPSLPQEAPTDELAAKAALMNSKLENIRSLFSIEVALNLVHAAKSSLDRAAQFIPLGGEAGESARTQCSAIFILLIQTVGIRHVKTGFDKAIDHLSHYSARETGTNLDSDSPPIDQVAPLATFLELVNVGDLIQQMLDVFYESELVRLRISNRDDFLDINVKEKRKFEAMLDESVAAGLGKGIDVLIDEVEYICATTQLATDFYPELAIQDGHVTHHASTMASILNGGTSRPSSMASTMPVMDFSGKPTATAARVIKLVAHHTGMLTGATEKTLLDVFTAEVGLRLFTTLTKHIKRQRISCAGSLNLLSDLTAYSQFIATFKNPDLNSYFTALRSLAQIYLIEGTSDRDVREMSTIIADQERYKGVFTVEEVVEFAERRSDWLLLRARVEGKVKGDGCILM</sequence>
<dbReference type="PROSITE" id="PS50181">
    <property type="entry name" value="FBOX"/>
    <property type="match status" value="1"/>
</dbReference>
<dbReference type="SUPFAM" id="SSF81383">
    <property type="entry name" value="F-box domain"/>
    <property type="match status" value="1"/>
</dbReference>
<evidence type="ECO:0000259" key="2">
    <source>
        <dbReference type="PROSITE" id="PS50181"/>
    </source>
</evidence>
<feature type="region of interest" description="Disordered" evidence="1">
    <location>
        <begin position="511"/>
        <end position="546"/>
    </location>
</feature>
<dbReference type="GO" id="GO:0006887">
    <property type="term" value="P:exocytosis"/>
    <property type="evidence" value="ECO:0007669"/>
    <property type="project" value="TreeGrafter"/>
</dbReference>
<dbReference type="InterPro" id="IPR009976">
    <property type="entry name" value="Sec10-like"/>
</dbReference>
<dbReference type="GO" id="GO:0006893">
    <property type="term" value="P:Golgi to plasma membrane transport"/>
    <property type="evidence" value="ECO:0007669"/>
    <property type="project" value="TreeGrafter"/>
</dbReference>
<feature type="domain" description="F-box" evidence="2">
    <location>
        <begin position="28"/>
        <end position="74"/>
    </location>
</feature>
<evidence type="ECO:0000256" key="1">
    <source>
        <dbReference type="SAM" id="MobiDB-lite"/>
    </source>
</evidence>
<organism evidence="3 4">
    <name type="scientific">Cladophialophora bantiana (strain ATCC 10958 / CBS 173.52 / CDC B-1940 / NIH 8579)</name>
    <name type="common">Xylohypha bantiana</name>
    <dbReference type="NCBI Taxonomy" id="1442370"/>
    <lineage>
        <taxon>Eukaryota</taxon>
        <taxon>Fungi</taxon>
        <taxon>Dikarya</taxon>
        <taxon>Ascomycota</taxon>
        <taxon>Pezizomycotina</taxon>
        <taxon>Eurotiomycetes</taxon>
        <taxon>Chaetothyriomycetidae</taxon>
        <taxon>Chaetothyriales</taxon>
        <taxon>Herpotrichiellaceae</taxon>
        <taxon>Cladophialophora</taxon>
    </lineage>
</organism>
<accession>A0A0D2I0A8</accession>
<dbReference type="SMART" id="SM00256">
    <property type="entry name" value="FBOX"/>
    <property type="match status" value="1"/>
</dbReference>
<dbReference type="PANTHER" id="PTHR12100:SF1">
    <property type="entry name" value="RECYCLIN-1"/>
    <property type="match status" value="1"/>
</dbReference>
<protein>
    <recommendedName>
        <fullName evidence="2">F-box domain-containing protein</fullName>
    </recommendedName>
</protein>
<dbReference type="InterPro" id="IPR048627">
    <property type="entry name" value="Sec10_HB"/>
</dbReference>
<dbReference type="InterPro" id="IPR001810">
    <property type="entry name" value="F-box_dom"/>
</dbReference>
<dbReference type="EMBL" id="KN846982">
    <property type="protein sequence ID" value="KIW96585.1"/>
    <property type="molecule type" value="Genomic_DNA"/>
</dbReference>
<dbReference type="Proteomes" id="UP000053789">
    <property type="component" value="Unassembled WGS sequence"/>
</dbReference>
<dbReference type="RefSeq" id="XP_016623254.1">
    <property type="nucleotide sequence ID" value="XM_016759733.1"/>
</dbReference>
<feature type="region of interest" description="Disordered" evidence="1">
    <location>
        <begin position="86"/>
        <end position="111"/>
    </location>
</feature>
<name>A0A0D2I0A8_CLAB1</name>
<dbReference type="HOGENOM" id="CLU_003875_0_0_1"/>